<dbReference type="OrthoDB" id="2379922at2"/>
<dbReference type="Gene3D" id="3.30.1330.230">
    <property type="match status" value="1"/>
</dbReference>
<feature type="region of interest" description="Disordered" evidence="1">
    <location>
        <begin position="340"/>
        <end position="361"/>
    </location>
</feature>
<protein>
    <submittedName>
        <fullName evidence="3">Bacteriocin biosynthesis protein SagD</fullName>
    </submittedName>
</protein>
<feature type="domain" description="YcaO" evidence="2">
    <location>
        <begin position="51"/>
        <end position="439"/>
    </location>
</feature>
<dbReference type="Gene3D" id="3.30.40.250">
    <property type="match status" value="1"/>
</dbReference>
<comment type="caution">
    <text evidence="3">The sequence shown here is derived from an EMBL/GenBank/DDBJ whole genome shotgun (WGS) entry which is preliminary data.</text>
</comment>
<dbReference type="Pfam" id="PF02624">
    <property type="entry name" value="YcaO"/>
    <property type="match status" value="1"/>
</dbReference>
<dbReference type="EMBL" id="QMEY01000002">
    <property type="protein sequence ID" value="RBQ20636.1"/>
    <property type="molecule type" value="Genomic_DNA"/>
</dbReference>
<name>A0A366M364_9ACTN</name>
<dbReference type="InterPro" id="IPR003776">
    <property type="entry name" value="YcaO-like_dom"/>
</dbReference>
<dbReference type="PANTHER" id="PTHR37809">
    <property type="entry name" value="RIBOSOMAL PROTEIN S12 METHYLTHIOTRANSFERASE ACCESSORY FACTOR YCAO"/>
    <property type="match status" value="1"/>
</dbReference>
<dbReference type="PROSITE" id="PS51664">
    <property type="entry name" value="YCAO"/>
    <property type="match status" value="1"/>
</dbReference>
<sequence length="439" mass="47155">MDPADDGEEAALRLGVVTRIRRDRPREPVVPALVSYTARLSAASIDAVAHGASIGDPGAARRAALGEAIERHCGNAVPGGLFRSPYRDLAGPALDPRTFALYSRAQYASRGFPFVPMTADLDIAWAPAQDLVDGSRVLVPASLAYVNYFTGPRSAEPPTNYPVLAGTAAGTSPEQARVAALREVLERDAVTLWWMSGAPAAPLPPPDGPLAAAILQAEKSGLRVSLLRVPCPFDAMVAAAFVEDPERRVVGFGSACRATAGEAAAKAFTEAIGTYETGRELLDEDSGFWRAVRERRIDHRPYRAHRPDRAYLDGVRPGWRDVNDVGLHVQLHLDERLQGERLDRLRDPTGPTGPPEATGPLRSLREQGLRAYAVDLTTPEVRAAGLSVARVLVPGLYCNAPAAFPFLGGPRLLAEPVERGWVTGPLTEDDLIRQPLPFA</sequence>
<keyword evidence="4" id="KW-1185">Reference proteome</keyword>
<reference evidence="3 4" key="1">
    <citation type="submission" date="2018-06" db="EMBL/GenBank/DDBJ databases">
        <title>Sphaerisporangium craniellae sp. nov., isolated from a marine sponge in the South China Sea.</title>
        <authorList>
            <person name="Li L."/>
        </authorList>
    </citation>
    <scope>NUCLEOTIDE SEQUENCE [LARGE SCALE GENOMIC DNA]</scope>
    <source>
        <strain evidence="3 4">LHW63015</strain>
    </source>
</reference>
<evidence type="ECO:0000256" key="1">
    <source>
        <dbReference type="SAM" id="MobiDB-lite"/>
    </source>
</evidence>
<evidence type="ECO:0000313" key="4">
    <source>
        <dbReference type="Proteomes" id="UP000253303"/>
    </source>
</evidence>
<evidence type="ECO:0000259" key="2">
    <source>
        <dbReference type="PROSITE" id="PS51664"/>
    </source>
</evidence>
<dbReference type="Gene3D" id="3.30.160.660">
    <property type="match status" value="1"/>
</dbReference>
<dbReference type="PANTHER" id="PTHR37809:SF1">
    <property type="entry name" value="RIBOSOMAL PROTEIN S12 METHYLTHIOTRANSFERASE ACCESSORY FACTOR YCAO"/>
    <property type="match status" value="1"/>
</dbReference>
<dbReference type="Proteomes" id="UP000253303">
    <property type="component" value="Unassembled WGS sequence"/>
</dbReference>
<dbReference type="InterPro" id="IPR027624">
    <property type="entry name" value="TOMM_cyclo_SagD"/>
</dbReference>
<dbReference type="RefSeq" id="WP_113979595.1">
    <property type="nucleotide sequence ID" value="NZ_QMEY01000002.1"/>
</dbReference>
<accession>A0A366M364</accession>
<organism evidence="3 4">
    <name type="scientific">Spongiactinospora rosea</name>
    <dbReference type="NCBI Taxonomy" id="2248750"/>
    <lineage>
        <taxon>Bacteria</taxon>
        <taxon>Bacillati</taxon>
        <taxon>Actinomycetota</taxon>
        <taxon>Actinomycetes</taxon>
        <taxon>Streptosporangiales</taxon>
        <taxon>Streptosporangiaceae</taxon>
        <taxon>Spongiactinospora</taxon>
    </lineage>
</organism>
<gene>
    <name evidence="3" type="ORF">DP939_05975</name>
</gene>
<dbReference type="AlphaFoldDB" id="A0A366M364"/>
<dbReference type="NCBIfam" id="TIGR03604">
    <property type="entry name" value="TOMM_cyclo_SagD"/>
    <property type="match status" value="1"/>
</dbReference>
<evidence type="ECO:0000313" key="3">
    <source>
        <dbReference type="EMBL" id="RBQ20636.1"/>
    </source>
</evidence>
<proteinExistence type="predicted"/>